<dbReference type="GO" id="GO:0016117">
    <property type="term" value="P:carotenoid biosynthetic process"/>
    <property type="evidence" value="ECO:0007669"/>
    <property type="project" value="UniProtKB-KW"/>
</dbReference>
<feature type="domain" description="Amine oxidase" evidence="10">
    <location>
        <begin position="11"/>
        <end position="485"/>
    </location>
</feature>
<dbReference type="FunFam" id="3.50.50.60:FF:000378">
    <property type="entry name" value="Phytoene desaturase"/>
    <property type="match status" value="1"/>
</dbReference>
<dbReference type="InterPro" id="IPR002937">
    <property type="entry name" value="Amino_oxidase"/>
</dbReference>
<evidence type="ECO:0000256" key="2">
    <source>
        <dbReference type="ARBA" id="ARBA00004829"/>
    </source>
</evidence>
<evidence type="ECO:0000256" key="3">
    <source>
        <dbReference type="ARBA" id="ARBA00006046"/>
    </source>
</evidence>
<dbReference type="GO" id="GO:0016627">
    <property type="term" value="F:oxidoreductase activity, acting on the CH-CH group of donors"/>
    <property type="evidence" value="ECO:0007669"/>
    <property type="project" value="UniProtKB-ARBA"/>
</dbReference>
<dbReference type="OrthoDB" id="9814556at2"/>
<dbReference type="AlphaFoldDB" id="A0A143BJU7"/>
<sequence>MRIVVIGSGFGGLAAAIRLQAQGHQVTIVEKLDKAGGRAYVFEQDGFSFDAGPTIITAPWVLDELFALTGKKTEDYIKLVLLNPFYNIRFEDGSVFHYNGDKEDLVRQVGEFSPRDVQGYQRFREKAWDIFNTGMSLIDKPFLTMGSMLRVVPDLIRMRADVSVAGLAGKYIKDERLRQVFSFHPLLVGGNPFRSSSVYALIHKLEQQWGVMFAMGGTGALVRALVQAFEDLGGEIRYESEVQEILVDEKRRASGVKLKNGQQLKSDAVVCNGDLAQAYRTLLPPAVRPSMPNRKVENLRHSMSLFVIYFGTNRKYDNIAHHEIIMGPRYKHLLEDIFEKKILSDDFSLYLHRPTATDPSLAPPGHDCWYVLSPVPHLGSNTDWEAVSQRYRDRIMQYLEDRYVPDLQKHIVTERRIDPRYFESTLNSYMGSAFGPEPVLTQSAYMRPHNQSKDIPNLYFCGAGTHPGAGLPGVISSGKIVAELIGGVPAKRAAPSPAPTLQPV</sequence>
<dbReference type="PROSITE" id="PS00982">
    <property type="entry name" value="PHYTOENE_DH"/>
    <property type="match status" value="1"/>
</dbReference>
<keyword evidence="6" id="KW-0274">FAD</keyword>
<keyword evidence="12" id="KW-1185">Reference proteome</keyword>
<dbReference type="STRING" id="1379270.GEMMAAP_12150"/>
<dbReference type="Pfam" id="PF01593">
    <property type="entry name" value="Amino_oxidase"/>
    <property type="match status" value="1"/>
</dbReference>
<evidence type="ECO:0000256" key="7">
    <source>
        <dbReference type="ARBA" id="ARBA00023002"/>
    </source>
</evidence>
<evidence type="ECO:0000256" key="1">
    <source>
        <dbReference type="ARBA" id="ARBA00001974"/>
    </source>
</evidence>
<dbReference type="SUPFAM" id="SSF51905">
    <property type="entry name" value="FAD/NAD(P)-binding domain"/>
    <property type="match status" value="1"/>
</dbReference>
<keyword evidence="5 9" id="KW-0125">Carotenoid biosynthesis</keyword>
<dbReference type="Proteomes" id="UP000076404">
    <property type="component" value="Chromosome"/>
</dbReference>
<dbReference type="Gene3D" id="3.50.50.60">
    <property type="entry name" value="FAD/NAD(P)-binding domain"/>
    <property type="match status" value="2"/>
</dbReference>
<comment type="cofactor">
    <cofactor evidence="1">
        <name>FAD</name>
        <dbReference type="ChEBI" id="CHEBI:57692"/>
    </cofactor>
</comment>
<comment type="similarity">
    <text evidence="3 9">Belongs to the carotenoid/retinoid oxidoreductase family.</text>
</comment>
<dbReference type="RefSeq" id="WP_053334078.1">
    <property type="nucleotide sequence ID" value="NZ_CP011454.1"/>
</dbReference>
<reference evidence="11 12" key="2">
    <citation type="journal article" date="2016" name="Environ. Microbiol. Rep.">
        <title>Metagenomic evidence for the presence of phototrophic Gemmatimonadetes bacteria in diverse environments.</title>
        <authorList>
            <person name="Zeng Y."/>
            <person name="Baumbach J."/>
            <person name="Barbosa E.G."/>
            <person name="Azevedo V."/>
            <person name="Zhang C."/>
            <person name="Koblizek M."/>
        </authorList>
    </citation>
    <scope>NUCLEOTIDE SEQUENCE [LARGE SCALE GENOMIC DNA]</scope>
    <source>
        <strain evidence="11 12">AP64</strain>
    </source>
</reference>
<dbReference type="InterPro" id="IPR008150">
    <property type="entry name" value="Phytoene_DH_bac_CS"/>
</dbReference>
<evidence type="ECO:0000256" key="9">
    <source>
        <dbReference type="RuleBase" id="RU362075"/>
    </source>
</evidence>
<comment type="pathway">
    <text evidence="2 9">Carotenoid biosynthesis.</text>
</comment>
<dbReference type="KEGG" id="gph:GEMMAAP_12150"/>
<evidence type="ECO:0000313" key="12">
    <source>
        <dbReference type="Proteomes" id="UP000076404"/>
    </source>
</evidence>
<organism evidence="11 12">
    <name type="scientific">Gemmatimonas phototrophica</name>
    <dbReference type="NCBI Taxonomy" id="1379270"/>
    <lineage>
        <taxon>Bacteria</taxon>
        <taxon>Pseudomonadati</taxon>
        <taxon>Gemmatimonadota</taxon>
        <taxon>Gemmatimonadia</taxon>
        <taxon>Gemmatimonadales</taxon>
        <taxon>Gemmatimonadaceae</taxon>
        <taxon>Gemmatimonas</taxon>
    </lineage>
</organism>
<evidence type="ECO:0000256" key="4">
    <source>
        <dbReference type="ARBA" id="ARBA00022630"/>
    </source>
</evidence>
<dbReference type="InterPro" id="IPR014105">
    <property type="entry name" value="Carotenoid/retinoid_OxRdtase"/>
</dbReference>
<keyword evidence="4" id="KW-0285">Flavoprotein</keyword>
<reference evidence="11 12" key="1">
    <citation type="journal article" date="2014" name="Proc. Natl. Acad. Sci. U.S.A.">
        <title>Functional type 2 photosynthetic reaction centers found in the rare bacterial phylum Gemmatimonadetes.</title>
        <authorList>
            <person name="Zeng Y."/>
            <person name="Feng F."/>
            <person name="Medova H."/>
            <person name="Dean J."/>
            <person name="Koblizek M."/>
        </authorList>
    </citation>
    <scope>NUCLEOTIDE SEQUENCE [LARGE SCALE GENOMIC DNA]</scope>
    <source>
        <strain evidence="11 12">AP64</strain>
    </source>
</reference>
<dbReference type="EMBL" id="CP011454">
    <property type="protein sequence ID" value="AMW05347.1"/>
    <property type="molecule type" value="Genomic_DNA"/>
</dbReference>
<protein>
    <recommendedName>
        <fullName evidence="8">Phytoene dehydrogenase</fullName>
    </recommendedName>
</protein>
<name>A0A143BJU7_9BACT</name>
<evidence type="ECO:0000256" key="5">
    <source>
        <dbReference type="ARBA" id="ARBA00022746"/>
    </source>
</evidence>
<proteinExistence type="inferred from homology"/>
<dbReference type="PANTHER" id="PTHR43734">
    <property type="entry name" value="PHYTOENE DESATURASE"/>
    <property type="match status" value="1"/>
</dbReference>
<gene>
    <name evidence="11" type="ORF">GEMMAAP_12150</name>
</gene>
<accession>A0A143BJU7</accession>
<dbReference type="PANTHER" id="PTHR43734:SF3">
    <property type="entry name" value="B-CAROTENE KETOLASE"/>
    <property type="match status" value="1"/>
</dbReference>
<dbReference type="InterPro" id="IPR036188">
    <property type="entry name" value="FAD/NAD-bd_sf"/>
</dbReference>
<dbReference type="NCBIfam" id="TIGR02734">
    <property type="entry name" value="crtI_fam"/>
    <property type="match status" value="1"/>
</dbReference>
<evidence type="ECO:0000313" key="11">
    <source>
        <dbReference type="EMBL" id="AMW05347.1"/>
    </source>
</evidence>
<evidence type="ECO:0000259" key="10">
    <source>
        <dbReference type="Pfam" id="PF01593"/>
    </source>
</evidence>
<evidence type="ECO:0000256" key="8">
    <source>
        <dbReference type="ARBA" id="ARBA00031986"/>
    </source>
</evidence>
<evidence type="ECO:0000256" key="6">
    <source>
        <dbReference type="ARBA" id="ARBA00022827"/>
    </source>
</evidence>
<keyword evidence="7 9" id="KW-0560">Oxidoreductase</keyword>
<dbReference type="eggNOG" id="COG1233">
    <property type="taxonomic scope" value="Bacteria"/>
</dbReference>